<feature type="region of interest" description="Disordered" evidence="1">
    <location>
        <begin position="835"/>
        <end position="857"/>
    </location>
</feature>
<feature type="region of interest" description="Disordered" evidence="1">
    <location>
        <begin position="1084"/>
        <end position="1112"/>
    </location>
</feature>
<name>A0A0S4J036_BODSA</name>
<feature type="compositionally biased region" description="Low complexity" evidence="1">
    <location>
        <begin position="573"/>
        <end position="586"/>
    </location>
</feature>
<feature type="compositionally biased region" description="Acidic residues" evidence="1">
    <location>
        <begin position="1365"/>
        <end position="1387"/>
    </location>
</feature>
<feature type="region of interest" description="Disordered" evidence="1">
    <location>
        <begin position="572"/>
        <end position="620"/>
    </location>
</feature>
<feature type="compositionally biased region" description="Polar residues" evidence="1">
    <location>
        <begin position="1312"/>
        <end position="1328"/>
    </location>
</feature>
<feature type="compositionally biased region" description="Basic and acidic residues" evidence="1">
    <location>
        <begin position="984"/>
        <end position="998"/>
    </location>
</feature>
<keyword evidence="3" id="KW-1185">Reference proteome</keyword>
<feature type="region of interest" description="Disordered" evidence="1">
    <location>
        <begin position="984"/>
        <end position="1041"/>
    </location>
</feature>
<accession>A0A0S4J036</accession>
<feature type="region of interest" description="Disordered" evidence="1">
    <location>
        <begin position="497"/>
        <end position="560"/>
    </location>
</feature>
<reference evidence="3" key="1">
    <citation type="submission" date="2015-09" db="EMBL/GenBank/DDBJ databases">
        <authorList>
            <consortium name="Pathogen Informatics"/>
        </authorList>
    </citation>
    <scope>NUCLEOTIDE SEQUENCE [LARGE SCALE GENOMIC DNA]</scope>
    <source>
        <strain evidence="3">Lake Konstanz</strain>
    </source>
</reference>
<dbReference type="OMA" id="PHARSHE"/>
<evidence type="ECO:0000313" key="2">
    <source>
        <dbReference type="EMBL" id="CUG39160.1"/>
    </source>
</evidence>
<feature type="compositionally biased region" description="Pro residues" evidence="1">
    <location>
        <begin position="637"/>
        <end position="648"/>
    </location>
</feature>
<feature type="compositionally biased region" description="Low complexity" evidence="1">
    <location>
        <begin position="308"/>
        <end position="331"/>
    </location>
</feature>
<proteinExistence type="predicted"/>
<feature type="compositionally biased region" description="Basic and acidic residues" evidence="1">
    <location>
        <begin position="882"/>
        <end position="900"/>
    </location>
</feature>
<feature type="region of interest" description="Disordered" evidence="1">
    <location>
        <begin position="633"/>
        <end position="654"/>
    </location>
</feature>
<feature type="compositionally biased region" description="Basic and acidic residues" evidence="1">
    <location>
        <begin position="909"/>
        <end position="918"/>
    </location>
</feature>
<dbReference type="Proteomes" id="UP000051952">
    <property type="component" value="Unassembled WGS sequence"/>
</dbReference>
<gene>
    <name evidence="2" type="ORF">BSAL_78720</name>
</gene>
<feature type="region of interest" description="Disordered" evidence="1">
    <location>
        <begin position="1309"/>
        <end position="1415"/>
    </location>
</feature>
<feature type="compositionally biased region" description="Basic and acidic residues" evidence="1">
    <location>
        <begin position="123"/>
        <end position="138"/>
    </location>
</feature>
<evidence type="ECO:0000313" key="3">
    <source>
        <dbReference type="Proteomes" id="UP000051952"/>
    </source>
</evidence>
<feature type="compositionally biased region" description="Pro residues" evidence="1">
    <location>
        <begin position="203"/>
        <end position="214"/>
    </location>
</feature>
<feature type="region of interest" description="Disordered" evidence="1">
    <location>
        <begin position="195"/>
        <end position="255"/>
    </location>
</feature>
<feature type="compositionally biased region" description="Basic and acidic residues" evidence="1">
    <location>
        <begin position="543"/>
        <end position="553"/>
    </location>
</feature>
<organism evidence="2 3">
    <name type="scientific">Bodo saltans</name>
    <name type="common">Flagellated protozoan</name>
    <dbReference type="NCBI Taxonomy" id="75058"/>
    <lineage>
        <taxon>Eukaryota</taxon>
        <taxon>Discoba</taxon>
        <taxon>Euglenozoa</taxon>
        <taxon>Kinetoplastea</taxon>
        <taxon>Metakinetoplastina</taxon>
        <taxon>Eubodonida</taxon>
        <taxon>Bodonidae</taxon>
        <taxon>Bodo</taxon>
    </lineage>
</organism>
<feature type="compositionally biased region" description="Basic and acidic residues" evidence="1">
    <location>
        <begin position="1007"/>
        <end position="1041"/>
    </location>
</feature>
<feature type="region of interest" description="Disordered" evidence="1">
    <location>
        <begin position="1257"/>
        <end position="1290"/>
    </location>
</feature>
<feature type="compositionally biased region" description="Basic and acidic residues" evidence="1">
    <location>
        <begin position="837"/>
        <end position="857"/>
    </location>
</feature>
<dbReference type="VEuPathDB" id="TriTrypDB:BSAL_78720"/>
<feature type="region of interest" description="Disordered" evidence="1">
    <location>
        <begin position="113"/>
        <end position="155"/>
    </location>
</feature>
<sequence>MTTDRQLWFSTDRGETRSMISGPFVFASDVASHIAVALGVPVEYHSHVRLFLSCFTPLLPHEELDGLLGDAYSLPPFQPESRVLHVGIPPSIRGYTTANTHLAQNGDLAAPNAPSRMNGAHYARSDTHHDTTTAKEPETPGVAAHPPPPSLRHPNNLAARYYQSFHRANQPIASSSPPGPQKYSPYARHVRFDDAPSAAVSHSPPPPPQQPTVTPPMYTATFKRPNGAPHARSHEHRPPHQPTTSAATDRQHAVHRDTDLEAERTRLHQQQFLREEREDEPMPQQPRPHHYHDGGGCDVAAATHKMLSPPRRSSSNSSSADRNSRSSPPAAARHESWLVDVVVSHPPGALRDAADVEGPGGSTTLSSFATFAQKSSAFSSSTDKGADAAVLGTSSATPAAAAGVKSSVVSYRALLAKFQTLADTVCVEKQQHMNNSSPTTPPNMSSSQDLPLPLLRVVLRSVLYYDDEFNEFVLLTPKTISRLADADRIQLYVVVPAVPKPPPPPQLQRAGAQPSSKKETHNSRGRIQARGDDEHTSQQAAKHYRDAHSRSPVRELASTALPGSTYYSTVTKVRAPQQQQRAPPVAMIESEKKKTPQQPSSTPPPADPLPVEPIVTPPPPPPRVVDRVVAHPVATAAPPPPPATPAPPSLSEKNAAAAAKSAAAILEAEIKSLLDASRKTVTIARCDNLWAEQETTLEVFLAASAARARIMDLELQNVIRRTEEAMGPSQRALAALLASKHNHVSSSLDEATQPQQVVDPYDTWSSAEDFYKIDPYTASGIIRQAVSNAYPRYQTVASNANEEATIRTWLTGKVLEAWDRQQQGTFSRAALESASARLKEEDEAREVQRAAQEKRDVEAREALYRAEAERLEENRRAQREAEAAVKRAAEEEDQQRRGAGEQKAQADLLAKEQRDNEAKAAAAAEQQRISDQLAADAEKAAAELRAATAQREADEAAAAAAEEFAAAMQRAADERALFAAAEEKTAAEKAAADRRAAEEQALQAQRAAEEQKRAAKAEEARAAEEKAAEAQRAAEQRAAEQREAELREEALLASLRSAAEKLAAVKATAEVLVAEQRAAELRSLANHPNVEQPHSEDPPLKTPPTSRPLTPTHGRIVAKVSKDDINALAKAFDFEPWQVKSLVIKHSGQMPAVVSELQDMSSSRASDLKSVCQGVALTYGRVEQLATIREMLEISTGAVTDAVLATHLNQAKGDARAVLHSIIDDEASHELPQHVQVQLGLDKLGAQMDEVRRREESELDQQLKVAPQSTTSVEPDTTTTSSAALQHSDDADIKQSVAKFTAAEALRIPSAHDNNATHPSEPMNTRLSDVSLPTAPSPAPTATTTTSPEAHRRGDENNDSGVFSIEDDDDEEDGDDADGEGNVEESESPVGSTPAAAEAAKEVEDDSPSAAASSSAAVWMTAIVRPIVRDTVNKYLATLS</sequence>
<feature type="region of interest" description="Disordered" evidence="1">
    <location>
        <begin position="273"/>
        <end position="333"/>
    </location>
</feature>
<feature type="compositionally biased region" description="Low complexity" evidence="1">
    <location>
        <begin position="943"/>
        <end position="962"/>
    </location>
</feature>
<feature type="region of interest" description="Disordered" evidence="1">
    <location>
        <begin position="882"/>
        <end position="962"/>
    </location>
</feature>
<dbReference type="EMBL" id="CYKH01000787">
    <property type="protein sequence ID" value="CUG39160.1"/>
    <property type="molecule type" value="Genomic_DNA"/>
</dbReference>
<feature type="compositionally biased region" description="Low complexity" evidence="1">
    <location>
        <begin position="1269"/>
        <end position="1282"/>
    </location>
</feature>
<feature type="compositionally biased region" description="Pro residues" evidence="1">
    <location>
        <begin position="601"/>
        <end position="620"/>
    </location>
</feature>
<evidence type="ECO:0000256" key="1">
    <source>
        <dbReference type="SAM" id="MobiDB-lite"/>
    </source>
</evidence>
<protein>
    <submittedName>
        <fullName evidence="2">Uncharacterized protein</fullName>
    </submittedName>
</protein>